<comment type="caution">
    <text evidence="3">The sequence shown here is derived from an EMBL/GenBank/DDBJ whole genome shotgun (WGS) entry which is preliminary data.</text>
</comment>
<dbReference type="Gene3D" id="3.10.580.10">
    <property type="entry name" value="CBS-domain"/>
    <property type="match status" value="1"/>
</dbReference>
<dbReference type="PROSITE" id="PS51371">
    <property type="entry name" value="CBS"/>
    <property type="match status" value="1"/>
</dbReference>
<evidence type="ECO:0000259" key="2">
    <source>
        <dbReference type="PROSITE" id="PS51371"/>
    </source>
</evidence>
<dbReference type="AlphaFoldDB" id="A0A7X0J4Y7"/>
<name>A0A7X0J4Y7_9SPHI</name>
<reference evidence="3 4" key="1">
    <citation type="submission" date="2020-08" db="EMBL/GenBank/DDBJ databases">
        <title>Genomic Encyclopedia of Type Strains, Phase IV (KMG-V): Genome sequencing to study the core and pangenomes of soil and plant-associated prokaryotes.</title>
        <authorList>
            <person name="Whitman W."/>
        </authorList>
    </citation>
    <scope>NUCLEOTIDE SEQUENCE [LARGE SCALE GENOMIC DNA]</scope>
    <source>
        <strain evidence="3 4">M2T3</strain>
    </source>
</reference>
<dbReference type="Pfam" id="PF00571">
    <property type="entry name" value="CBS"/>
    <property type="match status" value="1"/>
</dbReference>
<dbReference type="InterPro" id="IPR046342">
    <property type="entry name" value="CBS_dom_sf"/>
</dbReference>
<sequence length="174" mass="19752">MKINSLIDMNYISIDIQEEVFEVSEWLKDVRYLVPVNENLEAVGIVTIDDVHKHPYGKVIDCVIDKPRINPSQTVLEVINIMQKADLHYLPVFDKDTFIGVITLISLATVRNSQIQNAHSYNYKAIQDIKNSISNIKGLTNVLSQLNTDKAIQELIQLLNVSCLQTMLTIDDLL</sequence>
<dbReference type="SMART" id="SM00116">
    <property type="entry name" value="CBS"/>
    <property type="match status" value="2"/>
</dbReference>
<proteinExistence type="predicted"/>
<accession>A0A7X0J4Y7</accession>
<organism evidence="3 4">
    <name type="scientific">Pedobacter cryoconitis</name>
    <dbReference type="NCBI Taxonomy" id="188932"/>
    <lineage>
        <taxon>Bacteria</taxon>
        <taxon>Pseudomonadati</taxon>
        <taxon>Bacteroidota</taxon>
        <taxon>Sphingobacteriia</taxon>
        <taxon>Sphingobacteriales</taxon>
        <taxon>Sphingobacteriaceae</taxon>
        <taxon>Pedobacter</taxon>
    </lineage>
</organism>
<dbReference type="EMBL" id="JACHCC010000008">
    <property type="protein sequence ID" value="MBB6500955.1"/>
    <property type="molecule type" value="Genomic_DNA"/>
</dbReference>
<dbReference type="InterPro" id="IPR000644">
    <property type="entry name" value="CBS_dom"/>
</dbReference>
<dbReference type="Proteomes" id="UP000521017">
    <property type="component" value="Unassembled WGS sequence"/>
</dbReference>
<protein>
    <submittedName>
        <fullName evidence="3">Putative transcriptional regulator</fullName>
    </submittedName>
</protein>
<gene>
    <name evidence="3" type="ORF">HDF25_003118</name>
</gene>
<dbReference type="RefSeq" id="WP_184626251.1">
    <property type="nucleotide sequence ID" value="NZ_JACHCC010000008.1"/>
</dbReference>
<evidence type="ECO:0000313" key="4">
    <source>
        <dbReference type="Proteomes" id="UP000521017"/>
    </source>
</evidence>
<evidence type="ECO:0000256" key="1">
    <source>
        <dbReference type="PROSITE-ProRule" id="PRU00703"/>
    </source>
</evidence>
<feature type="domain" description="CBS" evidence="2">
    <location>
        <begin position="59"/>
        <end position="117"/>
    </location>
</feature>
<evidence type="ECO:0000313" key="3">
    <source>
        <dbReference type="EMBL" id="MBB6500955.1"/>
    </source>
</evidence>
<dbReference type="SUPFAM" id="SSF54631">
    <property type="entry name" value="CBS-domain pair"/>
    <property type="match status" value="1"/>
</dbReference>
<keyword evidence="1" id="KW-0129">CBS domain</keyword>